<evidence type="ECO:0000313" key="1">
    <source>
        <dbReference type="EMBL" id="RIA98940.1"/>
    </source>
</evidence>
<dbReference type="AlphaFoldDB" id="A0A397TL12"/>
<gene>
    <name evidence="1" type="ORF">C1645_731285</name>
</gene>
<sequence length="110" mass="12985">MYLKYDWAKITEGKQDVIHETNDDDEVDLGALMRDSLCVEKCIGLDMAVFEFMHLVSCYIDPLNSMDYLDECFYLISLAWQENLNRLVENALHEVGNLKHFVEYIEKKER</sequence>
<dbReference type="Proteomes" id="UP000265703">
    <property type="component" value="Unassembled WGS sequence"/>
</dbReference>
<proteinExistence type="predicted"/>
<organism evidence="1 2">
    <name type="scientific">Glomus cerebriforme</name>
    <dbReference type="NCBI Taxonomy" id="658196"/>
    <lineage>
        <taxon>Eukaryota</taxon>
        <taxon>Fungi</taxon>
        <taxon>Fungi incertae sedis</taxon>
        <taxon>Mucoromycota</taxon>
        <taxon>Glomeromycotina</taxon>
        <taxon>Glomeromycetes</taxon>
        <taxon>Glomerales</taxon>
        <taxon>Glomeraceae</taxon>
        <taxon>Glomus</taxon>
    </lineage>
</organism>
<reference evidence="1 2" key="1">
    <citation type="submission" date="2018-06" db="EMBL/GenBank/DDBJ databases">
        <title>Comparative genomics reveals the genomic features of Rhizophagus irregularis, R. cerebriforme, R. diaphanum and Gigaspora rosea, and their symbiotic lifestyle signature.</title>
        <authorList>
            <person name="Morin E."/>
            <person name="San Clemente H."/>
            <person name="Chen E.C.H."/>
            <person name="De La Providencia I."/>
            <person name="Hainaut M."/>
            <person name="Kuo A."/>
            <person name="Kohler A."/>
            <person name="Murat C."/>
            <person name="Tang N."/>
            <person name="Roy S."/>
            <person name="Loubradou J."/>
            <person name="Henrissat B."/>
            <person name="Grigoriev I.V."/>
            <person name="Corradi N."/>
            <person name="Roux C."/>
            <person name="Martin F.M."/>
        </authorList>
    </citation>
    <scope>NUCLEOTIDE SEQUENCE [LARGE SCALE GENOMIC DNA]</scope>
    <source>
        <strain evidence="1 2">DAOM 227022</strain>
    </source>
</reference>
<evidence type="ECO:0000313" key="2">
    <source>
        <dbReference type="Proteomes" id="UP000265703"/>
    </source>
</evidence>
<comment type="caution">
    <text evidence="1">The sequence shown here is derived from an EMBL/GenBank/DDBJ whole genome shotgun (WGS) entry which is preliminary data.</text>
</comment>
<name>A0A397TL12_9GLOM</name>
<protein>
    <submittedName>
        <fullName evidence="1">Uncharacterized protein</fullName>
    </submittedName>
</protein>
<accession>A0A397TL12</accession>
<dbReference type="EMBL" id="QKYT01000009">
    <property type="protein sequence ID" value="RIA98940.1"/>
    <property type="molecule type" value="Genomic_DNA"/>
</dbReference>
<keyword evidence="2" id="KW-1185">Reference proteome</keyword>